<comment type="caution">
    <text evidence="2">The sequence shown here is derived from an EMBL/GenBank/DDBJ whole genome shotgun (WGS) entry which is preliminary data.</text>
</comment>
<dbReference type="AlphaFoldDB" id="A0AAX0WWB6"/>
<gene>
    <name evidence="2" type="ORF">A6J39_017090</name>
</gene>
<evidence type="ECO:0000256" key="1">
    <source>
        <dbReference type="SAM" id="Coils"/>
    </source>
</evidence>
<dbReference type="Proteomes" id="UP000192511">
    <property type="component" value="Unassembled WGS sequence"/>
</dbReference>
<proteinExistence type="predicted"/>
<organism evidence="2 3">
    <name type="scientific">Legionella anisa</name>
    <dbReference type="NCBI Taxonomy" id="28082"/>
    <lineage>
        <taxon>Bacteria</taxon>
        <taxon>Pseudomonadati</taxon>
        <taxon>Pseudomonadota</taxon>
        <taxon>Gammaproteobacteria</taxon>
        <taxon>Legionellales</taxon>
        <taxon>Legionellaceae</taxon>
        <taxon>Legionella</taxon>
    </lineage>
</organism>
<dbReference type="GeneID" id="98064806"/>
<name>A0AAX0WWB6_9GAMM</name>
<keyword evidence="3" id="KW-1185">Reference proteome</keyword>
<protein>
    <submittedName>
        <fullName evidence="2">Interaptin</fullName>
    </submittedName>
</protein>
<accession>A0AAX0WWB6</accession>
<reference evidence="2" key="1">
    <citation type="submission" date="2017-12" db="EMBL/GenBank/DDBJ databases">
        <title>FDA dAtabase for Regulatory Grade micrObial Sequences (FDA-ARGOS): Supporting development and validation of Infectious Disease Dx tests.</title>
        <authorList>
            <person name="Kerrigan L."/>
            <person name="Tallon L.J."/>
            <person name="Sadzewicz L."/>
            <person name="Sengamalay N."/>
            <person name="Ott S."/>
            <person name="Godinez A."/>
            <person name="Nagaraj S."/>
            <person name="Vavikolanu K."/>
            <person name="Vyas G."/>
            <person name="Nadendla S."/>
            <person name="Aluvathingal J."/>
            <person name="Sichtig H."/>
        </authorList>
    </citation>
    <scope>NUCLEOTIDE SEQUENCE [LARGE SCALE GENOMIC DNA]</scope>
    <source>
        <strain evidence="2">FDAARGOS_200</strain>
    </source>
</reference>
<dbReference type="EMBL" id="NBTX02000004">
    <property type="protein sequence ID" value="PNL62781.1"/>
    <property type="molecule type" value="Genomic_DNA"/>
</dbReference>
<evidence type="ECO:0000313" key="3">
    <source>
        <dbReference type="Proteomes" id="UP000192511"/>
    </source>
</evidence>
<keyword evidence="1" id="KW-0175">Coiled coil</keyword>
<feature type="coiled-coil region" evidence="1">
    <location>
        <begin position="828"/>
        <end position="889"/>
    </location>
</feature>
<sequence length="1200" mass="133384">MAKKNKEFLQRLQNTTLLRGMGTAKEITDALDAMLKVNVAQLNDFRGSVCDHETVWKQIHTDFEASKWRMGNARTSNTLLDATDPTDTFQKMHQAAAEQRVKFALTGADPEVLIGLLTTDFTDNGKQLREYLEQKQNSLGMKFNEIYGWNPANEDVLTKAALNNIRTEAANHLLLKTLAKPGLTDPKLFDDLVQAQARGNIGEIKAAAKALITAGGIDLHGAPPEAFTDALTVDLSPEIVAEATRNREKLLNDAAVAKFYEQKVKDVHILGLEASLKKIGRNLLNDLLDSGHLDLDAETIRRIKALPEGERDTIGAKVQKELCERFIQAELEQRPTVADPKKAANLFNSNPGNFVAALKVVAPRLGDDNIINKAIPVPDDNNIVKFKVSLLKNRLAGMDLPALQTLDKATKPDDFAKKFATLLGKDDLGNDTKLDFLKPEHINGVGGLREIIRGRVGNLARDDRAVRFENEVKKSRFMDPTHPNAHKELIAVFKELPNEKQIEILNDPKQVQVIIRAQSEKEIYSLLGKENQSGGVLKVDKLVEENKKLALLRQIYNPTIAKVLAGLDFEITQDKVNAINTALLNHRALDLTIIGNYKTFIDDVHIALGGAAGANDAFYQAFSFTDRTAGAFGDQTVSNAIKTEHLNNRSLFVAHEAVGAYPVALSPTQKKFVEILARVEGTHSLTMQVGANNYDMNTIQGIQGIYSNAFFNSETAHDFLNKLIPDTPPPDPAKQKMKEQLSREFTPQVFNELKNFRIQTQLASGTDAEKLEDIKLINKGLEKLEQSKPSLEKRKEHLEALKENIAEIPYLYSGAHKAKGKKTPQETLQNYKDTEKELEIDIEHLESAKFNLEARLKAVKAATGNPEVTKELRKVQKKLEKELDIINEQLGFFHGVKNQLSGKDGAIAKIEGIMQHKLTAMVETTNISYSVVSRDQIKTTAFQKKAGATDIDLTAGEANLNTDSPTYKLEEVPEKGKVRLVDMVHAKSTPTRDDPNKTTEYTGRIAIDYHSGTPPSILSGKDVTNTRPVKVSIVTAMKDKDYLAEQMMEAAKNLLKDWDGKSPIKLKGVHGKDAELAHYWTAVCVLGEHHPNFSRDKIQIVGTSSWRPDSQRTWRGFKDDSLYNTVYKGSAKGLVDEKIKEFKQLVDDKKRNEVEEGVSKATKLWKDKLGEGKPQDIATKAKKDIEVQGARLTMNGSDED</sequence>
<dbReference type="RefSeq" id="WP_019234754.1">
    <property type="nucleotide sequence ID" value="NZ_CAAAHR010000051.1"/>
</dbReference>
<evidence type="ECO:0000313" key="2">
    <source>
        <dbReference type="EMBL" id="PNL62781.1"/>
    </source>
</evidence>